<dbReference type="EMBL" id="JBHSKP010000001">
    <property type="protein sequence ID" value="MFC5150746.1"/>
    <property type="molecule type" value="Genomic_DNA"/>
</dbReference>
<sequence>MTPATERNPEQDIASGPAERLAIQLAALLPGAVAIHVRLQGPRTLWPHLRLTAVDECGRTLRVPRARALTLARWIIRSFPHAKWAATGHTFDLRTATLRGLEA</sequence>
<evidence type="ECO:0000313" key="2">
    <source>
        <dbReference type="Proteomes" id="UP001596160"/>
    </source>
</evidence>
<organism evidence="1 2">
    <name type="scientific">Streptomyces amakusaensis</name>
    <dbReference type="NCBI Taxonomy" id="67271"/>
    <lineage>
        <taxon>Bacteria</taxon>
        <taxon>Bacillati</taxon>
        <taxon>Actinomycetota</taxon>
        <taxon>Actinomycetes</taxon>
        <taxon>Kitasatosporales</taxon>
        <taxon>Streptomycetaceae</taxon>
        <taxon>Streptomyces</taxon>
    </lineage>
</organism>
<keyword evidence="2" id="KW-1185">Reference proteome</keyword>
<accession>A0ABW0AAF5</accession>
<dbReference type="RefSeq" id="WP_344477111.1">
    <property type="nucleotide sequence ID" value="NZ_BAAASB010000007.1"/>
</dbReference>
<evidence type="ECO:0000313" key="1">
    <source>
        <dbReference type="EMBL" id="MFC5150746.1"/>
    </source>
</evidence>
<name>A0ABW0AAF5_9ACTN</name>
<gene>
    <name evidence="1" type="ORF">ACFPRH_03235</name>
</gene>
<comment type="caution">
    <text evidence="1">The sequence shown here is derived from an EMBL/GenBank/DDBJ whole genome shotgun (WGS) entry which is preliminary data.</text>
</comment>
<dbReference type="Proteomes" id="UP001596160">
    <property type="component" value="Unassembled WGS sequence"/>
</dbReference>
<protein>
    <submittedName>
        <fullName evidence="1">Transcriptional regulator</fullName>
    </submittedName>
</protein>
<reference evidence="2" key="1">
    <citation type="journal article" date="2019" name="Int. J. Syst. Evol. Microbiol.">
        <title>The Global Catalogue of Microorganisms (GCM) 10K type strain sequencing project: providing services to taxonomists for standard genome sequencing and annotation.</title>
        <authorList>
            <consortium name="The Broad Institute Genomics Platform"/>
            <consortium name="The Broad Institute Genome Sequencing Center for Infectious Disease"/>
            <person name="Wu L."/>
            <person name="Ma J."/>
        </authorList>
    </citation>
    <scope>NUCLEOTIDE SEQUENCE [LARGE SCALE GENOMIC DNA]</scope>
    <source>
        <strain evidence="2">PCU 266</strain>
    </source>
</reference>
<proteinExistence type="predicted"/>